<feature type="transmembrane region" description="Helical" evidence="8">
    <location>
        <begin position="322"/>
        <end position="345"/>
    </location>
</feature>
<name>A0A075K195_9GAMM</name>
<evidence type="ECO:0000256" key="2">
    <source>
        <dbReference type="ARBA" id="ARBA00022448"/>
    </source>
</evidence>
<dbReference type="Gene3D" id="1.20.1250.20">
    <property type="entry name" value="MFS general substrate transporter like domains"/>
    <property type="match status" value="1"/>
</dbReference>
<dbReference type="SUPFAM" id="SSF103473">
    <property type="entry name" value="MFS general substrate transporter"/>
    <property type="match status" value="1"/>
</dbReference>
<dbReference type="PROSITE" id="PS50850">
    <property type="entry name" value="MFS"/>
    <property type="match status" value="1"/>
</dbReference>
<dbReference type="CDD" id="cd17503">
    <property type="entry name" value="MFS_LmrB_MDR_like"/>
    <property type="match status" value="1"/>
</dbReference>
<evidence type="ECO:0000256" key="5">
    <source>
        <dbReference type="ARBA" id="ARBA00022989"/>
    </source>
</evidence>
<feature type="transmembrane region" description="Helical" evidence="8">
    <location>
        <begin position="162"/>
        <end position="184"/>
    </location>
</feature>
<keyword evidence="6 8" id="KW-0472">Membrane</keyword>
<dbReference type="KEGG" id="dja:HY57_12255"/>
<feature type="transmembrane region" description="Helical" evidence="8">
    <location>
        <begin position="72"/>
        <end position="92"/>
    </location>
</feature>
<dbReference type="Proteomes" id="UP000027987">
    <property type="component" value="Chromosome"/>
</dbReference>
<feature type="transmembrane region" description="Helical" evidence="8">
    <location>
        <begin position="129"/>
        <end position="150"/>
    </location>
</feature>
<feature type="compositionally biased region" description="Polar residues" evidence="7">
    <location>
        <begin position="1"/>
        <end position="12"/>
    </location>
</feature>
<keyword evidence="5 8" id="KW-1133">Transmembrane helix</keyword>
<feature type="transmembrane region" description="Helical" evidence="8">
    <location>
        <begin position="427"/>
        <end position="445"/>
    </location>
</feature>
<evidence type="ECO:0000313" key="11">
    <source>
        <dbReference type="Proteomes" id="UP000027987"/>
    </source>
</evidence>
<dbReference type="InterPro" id="IPR011701">
    <property type="entry name" value="MFS"/>
</dbReference>
<evidence type="ECO:0000256" key="3">
    <source>
        <dbReference type="ARBA" id="ARBA00022475"/>
    </source>
</evidence>
<gene>
    <name evidence="10" type="ORF">HY57_12255</name>
</gene>
<dbReference type="Pfam" id="PF07690">
    <property type="entry name" value="MFS_1"/>
    <property type="match status" value="1"/>
</dbReference>
<dbReference type="STRING" id="1217721.HY57_12255"/>
<dbReference type="GO" id="GO:0022857">
    <property type="term" value="F:transmembrane transporter activity"/>
    <property type="evidence" value="ECO:0007669"/>
    <property type="project" value="InterPro"/>
</dbReference>
<feature type="domain" description="Major facilitator superfamily (MFS) profile" evidence="9">
    <location>
        <begin position="38"/>
        <end position="483"/>
    </location>
</feature>
<evidence type="ECO:0000256" key="8">
    <source>
        <dbReference type="SAM" id="Phobius"/>
    </source>
</evidence>
<keyword evidence="2" id="KW-0813">Transport</keyword>
<feature type="transmembrane region" description="Helical" evidence="8">
    <location>
        <begin position="104"/>
        <end position="123"/>
    </location>
</feature>
<dbReference type="AlphaFoldDB" id="A0A075K195"/>
<accession>A0A075K195</accession>
<reference evidence="10 11" key="1">
    <citation type="submission" date="2014-07" db="EMBL/GenBank/DDBJ databases">
        <title>Complete Genome Sequence of Dyella japonica Strain A8 Isolated from Malaysian Tropical Soil.</title>
        <authorList>
            <person name="Hui R.K.H."/>
            <person name="Chen J.-W."/>
            <person name="Chan K.-G."/>
            <person name="Leung F.C.C."/>
        </authorList>
    </citation>
    <scope>NUCLEOTIDE SEQUENCE [LARGE SCALE GENOMIC DNA]</scope>
    <source>
        <strain evidence="10 11">A8</strain>
    </source>
</reference>
<dbReference type="PRINTS" id="PR01036">
    <property type="entry name" value="TCRTETB"/>
</dbReference>
<dbReference type="HOGENOM" id="CLU_000960_28_0_6"/>
<evidence type="ECO:0000256" key="7">
    <source>
        <dbReference type="SAM" id="MobiDB-lite"/>
    </source>
</evidence>
<dbReference type="PATRIC" id="fig|1217721.7.peg.2526"/>
<feature type="transmembrane region" description="Helical" evidence="8">
    <location>
        <begin position="457"/>
        <end position="475"/>
    </location>
</feature>
<dbReference type="RefSeq" id="WP_019466746.1">
    <property type="nucleotide sequence ID" value="NZ_ALOY01000178.1"/>
</dbReference>
<dbReference type="InterPro" id="IPR036259">
    <property type="entry name" value="MFS_trans_sf"/>
</dbReference>
<evidence type="ECO:0000256" key="1">
    <source>
        <dbReference type="ARBA" id="ARBA00004651"/>
    </source>
</evidence>
<comment type="subcellular location">
    <subcellularLocation>
        <location evidence="1">Cell membrane</location>
        <topology evidence="1">Multi-pass membrane protein</topology>
    </subcellularLocation>
</comment>
<dbReference type="EMBL" id="CP008884">
    <property type="protein sequence ID" value="AIF47979.1"/>
    <property type="molecule type" value="Genomic_DNA"/>
</dbReference>
<feature type="transmembrane region" description="Helical" evidence="8">
    <location>
        <begin position="190"/>
        <end position="208"/>
    </location>
</feature>
<dbReference type="PANTHER" id="PTHR42718">
    <property type="entry name" value="MAJOR FACILITATOR SUPERFAMILY MULTIDRUG TRANSPORTER MFSC"/>
    <property type="match status" value="1"/>
</dbReference>
<feature type="transmembrane region" description="Helical" evidence="8">
    <location>
        <begin position="357"/>
        <end position="375"/>
    </location>
</feature>
<feature type="transmembrane region" description="Helical" evidence="8">
    <location>
        <begin position="291"/>
        <end position="316"/>
    </location>
</feature>
<feature type="transmembrane region" description="Helical" evidence="8">
    <location>
        <begin position="38"/>
        <end position="60"/>
    </location>
</feature>
<dbReference type="OrthoDB" id="9812221at2"/>
<feature type="transmembrane region" description="Helical" evidence="8">
    <location>
        <begin position="252"/>
        <end position="271"/>
    </location>
</feature>
<evidence type="ECO:0000259" key="9">
    <source>
        <dbReference type="PROSITE" id="PS50850"/>
    </source>
</evidence>
<keyword evidence="4 8" id="KW-0812">Transmembrane</keyword>
<feature type="region of interest" description="Disordered" evidence="7">
    <location>
        <begin position="1"/>
        <end position="31"/>
    </location>
</feature>
<dbReference type="GO" id="GO:0005886">
    <property type="term" value="C:plasma membrane"/>
    <property type="evidence" value="ECO:0007669"/>
    <property type="project" value="UniProtKB-SubCell"/>
</dbReference>
<dbReference type="PANTHER" id="PTHR42718:SF46">
    <property type="entry name" value="BLR6921 PROTEIN"/>
    <property type="match status" value="1"/>
</dbReference>
<sequence>MPENLAATQTSLPVPPAGEEARDPGSPTESSRERYRGLIWLVAAAFFMQALDSTIVNTAVPAMAEALNVTPLGMRTALTSYVLTLAIFIPASPWLCDRFGTRRIFAAAIATFTIGSLLCGIAQTLPQLVAARVLQGLGGAALMPVGRYVLVRSIDKREFVRAMSTVATVGLLGSVLGPLLGGALAEYTSWRLIFLINVPVGLVGMWMNRRDMPDYRLDDVHPFDLLGFLLFAASSAMLLTASEVASGGGGQWARIAIYGVLAIVFGATYVWHSRRTDHPVADLSLLRVRSVWVSLAGNLFTRLGVSGMFLLLVLFLQVGCGWSPLMAGLMMVPQALGSIAAKWGINRLLQRFGYRRLLFTNTLMVAVLLASFALLGKGSPMWLIASMVFVYGGFMGMQYTAMNTLIYNDLDVKFASQASSMASTAQYLSMSFGIALASLLMEALLQGHAHADYIPAFRWTVLLLAIVTATASWVFSRLQNESAPRSETAPG</sequence>
<protein>
    <submittedName>
        <fullName evidence="10">MFS transporter</fullName>
    </submittedName>
</protein>
<proteinExistence type="predicted"/>
<evidence type="ECO:0000313" key="10">
    <source>
        <dbReference type="EMBL" id="AIF47979.1"/>
    </source>
</evidence>
<organism evidence="10 11">
    <name type="scientific">Dyella japonica A8</name>
    <dbReference type="NCBI Taxonomy" id="1217721"/>
    <lineage>
        <taxon>Bacteria</taxon>
        <taxon>Pseudomonadati</taxon>
        <taxon>Pseudomonadota</taxon>
        <taxon>Gammaproteobacteria</taxon>
        <taxon>Lysobacterales</taxon>
        <taxon>Rhodanobacteraceae</taxon>
        <taxon>Dyella</taxon>
    </lineage>
</organism>
<keyword evidence="11" id="KW-1185">Reference proteome</keyword>
<feature type="transmembrane region" description="Helical" evidence="8">
    <location>
        <begin position="220"/>
        <end position="240"/>
    </location>
</feature>
<dbReference type="Gene3D" id="1.20.1720.10">
    <property type="entry name" value="Multidrug resistance protein D"/>
    <property type="match status" value="1"/>
</dbReference>
<dbReference type="InterPro" id="IPR020846">
    <property type="entry name" value="MFS_dom"/>
</dbReference>
<keyword evidence="3" id="KW-1003">Cell membrane</keyword>
<feature type="transmembrane region" description="Helical" evidence="8">
    <location>
        <begin position="381"/>
        <end position="406"/>
    </location>
</feature>
<evidence type="ECO:0000256" key="4">
    <source>
        <dbReference type="ARBA" id="ARBA00022692"/>
    </source>
</evidence>
<evidence type="ECO:0000256" key="6">
    <source>
        <dbReference type="ARBA" id="ARBA00023136"/>
    </source>
</evidence>